<dbReference type="PROSITE" id="PS50893">
    <property type="entry name" value="ABC_TRANSPORTER_2"/>
    <property type="match status" value="2"/>
</dbReference>
<dbReference type="SMART" id="SM00382">
    <property type="entry name" value="AAA"/>
    <property type="match status" value="2"/>
</dbReference>
<dbReference type="EMBL" id="PDOD01000006">
    <property type="protein sequence ID" value="PYZ91707.1"/>
    <property type="molecule type" value="Genomic_DNA"/>
</dbReference>
<dbReference type="CDD" id="cd03221">
    <property type="entry name" value="ABCF_EF-3"/>
    <property type="match status" value="2"/>
</dbReference>
<dbReference type="NCBIfam" id="NF000355">
    <property type="entry name" value="ribo_prot_ABC_F"/>
    <property type="match status" value="1"/>
</dbReference>
<dbReference type="OrthoDB" id="9760950at2"/>
<dbReference type="RefSeq" id="WP_110612015.1">
    <property type="nucleotide sequence ID" value="NZ_PDOD01000006.1"/>
</dbReference>
<dbReference type="GO" id="GO:0005524">
    <property type="term" value="F:ATP binding"/>
    <property type="evidence" value="ECO:0007669"/>
    <property type="project" value="UniProtKB-KW"/>
</dbReference>
<protein>
    <submittedName>
        <fullName evidence="5">ABC-F type ribosomal protection protein</fullName>
    </submittedName>
</protein>
<evidence type="ECO:0000259" key="4">
    <source>
        <dbReference type="PROSITE" id="PS50893"/>
    </source>
</evidence>
<dbReference type="InterPro" id="IPR003439">
    <property type="entry name" value="ABC_transporter-like_ATP-bd"/>
</dbReference>
<keyword evidence="1" id="KW-0547">Nucleotide-binding</keyword>
<dbReference type="Gene3D" id="3.40.50.300">
    <property type="entry name" value="P-loop containing nucleotide triphosphate hydrolases"/>
    <property type="match status" value="3"/>
</dbReference>
<feature type="compositionally biased region" description="Basic residues" evidence="3">
    <location>
        <begin position="233"/>
        <end position="242"/>
    </location>
</feature>
<name>A0A323TCX6_9BACI</name>
<dbReference type="InterPro" id="IPR051309">
    <property type="entry name" value="ABCF_ATPase"/>
</dbReference>
<evidence type="ECO:0000313" key="5">
    <source>
        <dbReference type="EMBL" id="PYZ91707.1"/>
    </source>
</evidence>
<dbReference type="InterPro" id="IPR027417">
    <property type="entry name" value="P-loop_NTPase"/>
</dbReference>
<evidence type="ECO:0000313" key="6">
    <source>
        <dbReference type="Proteomes" id="UP000248214"/>
    </source>
</evidence>
<comment type="caution">
    <text evidence="5">The sequence shown here is derived from an EMBL/GenBank/DDBJ whole genome shotgun (WGS) entry which is preliminary data.</text>
</comment>
<dbReference type="Proteomes" id="UP000248214">
    <property type="component" value="Unassembled WGS sequence"/>
</dbReference>
<dbReference type="SUPFAM" id="SSF52540">
    <property type="entry name" value="P-loop containing nucleoside triphosphate hydrolases"/>
    <property type="match status" value="2"/>
</dbReference>
<feature type="domain" description="ABC transporter" evidence="4">
    <location>
        <begin position="4"/>
        <end position="192"/>
    </location>
</feature>
<feature type="region of interest" description="Disordered" evidence="3">
    <location>
        <begin position="204"/>
        <end position="252"/>
    </location>
</feature>
<organism evidence="5 6">
    <name type="scientific">Salipaludibacillus keqinensis</name>
    <dbReference type="NCBI Taxonomy" id="2045207"/>
    <lineage>
        <taxon>Bacteria</taxon>
        <taxon>Bacillati</taxon>
        <taxon>Bacillota</taxon>
        <taxon>Bacilli</taxon>
        <taxon>Bacillales</taxon>
        <taxon>Bacillaceae</taxon>
    </lineage>
</organism>
<accession>A0A323TCX6</accession>
<evidence type="ECO:0000256" key="1">
    <source>
        <dbReference type="ARBA" id="ARBA00022741"/>
    </source>
</evidence>
<dbReference type="GO" id="GO:0016887">
    <property type="term" value="F:ATP hydrolysis activity"/>
    <property type="evidence" value="ECO:0007669"/>
    <property type="project" value="InterPro"/>
</dbReference>
<keyword evidence="2" id="KW-0067">ATP-binding</keyword>
<dbReference type="PANTHER" id="PTHR42855:SF2">
    <property type="entry name" value="DRUG RESISTANCE ABC TRANSPORTER,ATP-BINDING PROTEIN"/>
    <property type="match status" value="1"/>
</dbReference>
<dbReference type="PROSITE" id="PS00211">
    <property type="entry name" value="ABC_TRANSPORTER_1"/>
    <property type="match status" value="1"/>
</dbReference>
<feature type="domain" description="ABC transporter" evidence="4">
    <location>
        <begin position="287"/>
        <end position="495"/>
    </location>
</feature>
<dbReference type="PANTHER" id="PTHR42855">
    <property type="entry name" value="ABC TRANSPORTER ATP-BINDING SUBUNIT"/>
    <property type="match status" value="1"/>
</dbReference>
<evidence type="ECO:0000256" key="3">
    <source>
        <dbReference type="SAM" id="MobiDB-lite"/>
    </source>
</evidence>
<proteinExistence type="predicted"/>
<evidence type="ECO:0000256" key="2">
    <source>
        <dbReference type="ARBA" id="ARBA00022840"/>
    </source>
</evidence>
<gene>
    <name evidence="5" type="ORF">CR194_18965</name>
</gene>
<reference evidence="5 6" key="1">
    <citation type="submission" date="2017-10" db="EMBL/GenBank/DDBJ databases">
        <title>Bacillus sp. nov., a halophilic bacterium isolated from a Keqin Lake.</title>
        <authorList>
            <person name="Wang H."/>
        </authorList>
    </citation>
    <scope>NUCLEOTIDE SEQUENCE [LARGE SCALE GENOMIC DNA]</scope>
    <source>
        <strain evidence="5 6">KQ-12</strain>
    </source>
</reference>
<feature type="compositionally biased region" description="Basic and acidic residues" evidence="3">
    <location>
        <begin position="204"/>
        <end position="214"/>
    </location>
</feature>
<dbReference type="InterPro" id="IPR003593">
    <property type="entry name" value="AAA+_ATPase"/>
</dbReference>
<keyword evidence="6" id="KW-1185">Reference proteome</keyword>
<dbReference type="AlphaFoldDB" id="A0A323TCX6"/>
<dbReference type="InterPro" id="IPR017871">
    <property type="entry name" value="ABC_transporter-like_CS"/>
</dbReference>
<dbReference type="Pfam" id="PF00005">
    <property type="entry name" value="ABC_tran"/>
    <property type="match status" value="2"/>
</dbReference>
<sequence>MLLLEATHIEKSYADRLIIKAEQLHVYDGTRIGIVGKNGEGKSTLLKILVGELEPDTGVVKHLVAEAYIPQLQELNDAPSNHRQLHQWHVTEQDGLSGGEQTRKKIATALASGARLIFADEPTSHLDVEGIQLFEEEMLAFDGACILISHDRELLDRICTTIWEVDNGTVTLYQGNYSDYAEQKSHSQERNWFEYEQYKKEKERLTVAKQEKSQRSSSLRKAPRRMGNSEARLHKRSVGKQKAKLDKSGKAIQSRIDQLEKKEKPRMDSEVTFDLAEFPLIHSRTAVSFDHLTVSAGENMLVHNFTASIKTASKVAVIGKNGAGKSTLLSMLATNAEGIQLAKPVRIGYFYQQLENLDENLTILENVMASSPFSQEFNRTILARLQFTKEDVYKPVHYLSGGERVKAALAKVFLGDYNVLLLDEPTNFLDLSTKEALQQVLKQYPGTIIFVTHDRYFIRQLADDVLEIKDRKASLKALNDINSPEKTAEEEKEEMSALAVDMKLTEVLSKMTELGTESEKDWLEVEYSRLMNIKKNL</sequence>